<dbReference type="EMBL" id="JASXSZ010000001">
    <property type="protein sequence ID" value="MDL9977799.1"/>
    <property type="molecule type" value="Genomic_DNA"/>
</dbReference>
<reference evidence="2 3" key="1">
    <citation type="submission" date="2023-06" db="EMBL/GenBank/DDBJ databases">
        <title>Microbacterium sp. nov., isolated from a waste landfill.</title>
        <authorList>
            <person name="Wen W."/>
        </authorList>
    </citation>
    <scope>NUCLEOTIDE SEQUENCE [LARGE SCALE GENOMIC DNA]</scope>
    <source>
        <strain evidence="2 3">ASV49</strain>
    </source>
</reference>
<dbReference type="PANTHER" id="PTHR42686">
    <property type="entry name" value="GH17980P-RELATED"/>
    <property type="match status" value="1"/>
</dbReference>
<proteinExistence type="predicted"/>
<dbReference type="Gene3D" id="3.20.20.100">
    <property type="entry name" value="NADP-dependent oxidoreductase domain"/>
    <property type="match status" value="1"/>
</dbReference>
<sequence length="317" mass="34234">MTPGFGPLGFGAAQLGNLRRVVSDDEATAGLQTAWDAGIRYFDTAPHYGLGLSERRLGGFLRQHPRDDYIVSTKVGRLLVPNPRYNGGRDILNGFDVPDDAVREFDPSPDGIRRSVEASLERMGIGRIDILYLHDPEEYDLERGLREGLPALAALRDEGLVSQIGVGVNDAAVASRAVREGDIDLVMIAGRWTLLDQSAAEELLPACAQHGVKIVAAGVYNSGLLSRPRPSEDAQYDYADAPPELVSRACRIADVCESFGVDLPTAAVHFPSLAPEVATVVVGASHPDAVRQNVERMGVDVPDSLWTALRDEWLIAS</sequence>
<dbReference type="Proteomes" id="UP001235064">
    <property type="component" value="Unassembled WGS sequence"/>
</dbReference>
<protein>
    <submittedName>
        <fullName evidence="2">Aldo/keto reductase</fullName>
    </submittedName>
</protein>
<evidence type="ECO:0000313" key="3">
    <source>
        <dbReference type="Proteomes" id="UP001235064"/>
    </source>
</evidence>
<dbReference type="RefSeq" id="WP_286285593.1">
    <property type="nucleotide sequence ID" value="NZ_JASXSZ010000001.1"/>
</dbReference>
<dbReference type="CDD" id="cd19152">
    <property type="entry name" value="AKR_AKR15A"/>
    <property type="match status" value="1"/>
</dbReference>
<dbReference type="InterPro" id="IPR020471">
    <property type="entry name" value="AKR"/>
</dbReference>
<feature type="domain" description="NADP-dependent oxidoreductase" evidence="1">
    <location>
        <begin position="7"/>
        <end position="304"/>
    </location>
</feature>
<comment type="caution">
    <text evidence="2">The sequence shown here is derived from an EMBL/GenBank/DDBJ whole genome shotgun (WGS) entry which is preliminary data.</text>
</comment>
<evidence type="ECO:0000313" key="2">
    <source>
        <dbReference type="EMBL" id="MDL9977799.1"/>
    </source>
</evidence>
<keyword evidence="3" id="KW-1185">Reference proteome</keyword>
<dbReference type="Pfam" id="PF00248">
    <property type="entry name" value="Aldo_ket_red"/>
    <property type="match status" value="1"/>
</dbReference>
<evidence type="ECO:0000259" key="1">
    <source>
        <dbReference type="Pfam" id="PF00248"/>
    </source>
</evidence>
<organism evidence="2 3">
    <name type="scientific">Microbacterium candidum</name>
    <dbReference type="NCBI Taxonomy" id="3041922"/>
    <lineage>
        <taxon>Bacteria</taxon>
        <taxon>Bacillati</taxon>
        <taxon>Actinomycetota</taxon>
        <taxon>Actinomycetes</taxon>
        <taxon>Micrococcales</taxon>
        <taxon>Microbacteriaceae</taxon>
        <taxon>Microbacterium</taxon>
    </lineage>
</organism>
<dbReference type="InterPro" id="IPR023210">
    <property type="entry name" value="NADP_OxRdtase_dom"/>
</dbReference>
<accession>A0ABT7MTM0</accession>
<dbReference type="SUPFAM" id="SSF51430">
    <property type="entry name" value="NAD(P)-linked oxidoreductase"/>
    <property type="match status" value="1"/>
</dbReference>
<name>A0ABT7MTM0_9MICO</name>
<dbReference type="PANTHER" id="PTHR42686:SF1">
    <property type="entry name" value="GH17980P-RELATED"/>
    <property type="match status" value="1"/>
</dbReference>
<gene>
    <name evidence="2" type="ORF">QSV35_00510</name>
</gene>
<dbReference type="InterPro" id="IPR036812">
    <property type="entry name" value="NAD(P)_OxRdtase_dom_sf"/>
</dbReference>